<evidence type="ECO:0000313" key="4">
    <source>
        <dbReference type="Proteomes" id="UP001227831"/>
    </source>
</evidence>
<protein>
    <submittedName>
        <fullName evidence="3">MerR family transcriptional regulator</fullName>
    </submittedName>
</protein>
<dbReference type="InterPro" id="IPR009061">
    <property type="entry name" value="DNA-bd_dom_put_sf"/>
</dbReference>
<dbReference type="Gene3D" id="1.10.1660.10">
    <property type="match status" value="1"/>
</dbReference>
<feature type="domain" description="HTH merR-type" evidence="2">
    <location>
        <begin position="15"/>
        <end position="84"/>
    </location>
</feature>
<dbReference type="PROSITE" id="PS50937">
    <property type="entry name" value="HTH_MERR_2"/>
    <property type="match status" value="1"/>
</dbReference>
<dbReference type="RefSeq" id="WP_308702574.1">
    <property type="nucleotide sequence ID" value="NZ_AP027463.1"/>
</dbReference>
<dbReference type="InterPro" id="IPR047057">
    <property type="entry name" value="MerR_fam"/>
</dbReference>
<dbReference type="Gene3D" id="3.20.80.10">
    <property type="entry name" value="Regulatory factor, effector binding domain"/>
    <property type="match status" value="1"/>
</dbReference>
<evidence type="ECO:0000313" key="3">
    <source>
        <dbReference type="EMBL" id="MDQ7936762.1"/>
    </source>
</evidence>
<dbReference type="Proteomes" id="UP001227831">
    <property type="component" value="Unassembled WGS sequence"/>
</dbReference>
<dbReference type="PANTHER" id="PTHR30204">
    <property type="entry name" value="REDOX-CYCLING DRUG-SENSING TRANSCRIPTIONAL ACTIVATOR SOXR"/>
    <property type="match status" value="1"/>
</dbReference>
<dbReference type="Pfam" id="PF06445">
    <property type="entry name" value="GyrI-like"/>
    <property type="match status" value="1"/>
</dbReference>
<dbReference type="InterPro" id="IPR010499">
    <property type="entry name" value="AraC_E-bd"/>
</dbReference>
<dbReference type="SMART" id="SM00871">
    <property type="entry name" value="AraC_E_bind"/>
    <property type="match status" value="1"/>
</dbReference>
<gene>
    <name evidence="3" type="ORF">RA086_03760</name>
</gene>
<dbReference type="EMBL" id="JAVCWF010000001">
    <property type="protein sequence ID" value="MDQ7936762.1"/>
    <property type="molecule type" value="Genomic_DNA"/>
</dbReference>
<name>A0ABU1A740_9LACO</name>
<reference evidence="3 4" key="1">
    <citation type="journal article" date="2023" name="Int. J. Syst. Evol. Microbiol.">
        <title>Lactiplantibacillus brownii sp. nov., a novel psychrotolerant species isolated from sauerkraut.</title>
        <authorList>
            <person name="Heng Y.C."/>
            <person name="Silvaraju S."/>
            <person name="Lee J.K.Y."/>
            <person name="Kittelmann S."/>
        </authorList>
    </citation>
    <scope>NUCLEOTIDE SEQUENCE [LARGE SCALE GENOMIC DNA]</scope>
    <source>
        <strain evidence="3 4">WILCCON 0030</strain>
    </source>
</reference>
<keyword evidence="1" id="KW-0238">DNA-binding</keyword>
<dbReference type="SUPFAM" id="SSF55136">
    <property type="entry name" value="Probable bacterial effector-binding domain"/>
    <property type="match status" value="1"/>
</dbReference>
<dbReference type="SUPFAM" id="SSF46955">
    <property type="entry name" value="Putative DNA-binding domain"/>
    <property type="match status" value="1"/>
</dbReference>
<dbReference type="InterPro" id="IPR011256">
    <property type="entry name" value="Reg_factor_effector_dom_sf"/>
</dbReference>
<dbReference type="Pfam" id="PF13411">
    <property type="entry name" value="MerR_1"/>
    <property type="match status" value="1"/>
</dbReference>
<dbReference type="PANTHER" id="PTHR30204:SF97">
    <property type="entry name" value="MERR FAMILY REGULATORY PROTEIN"/>
    <property type="match status" value="1"/>
</dbReference>
<comment type="caution">
    <text evidence="3">The sequence shown here is derived from an EMBL/GenBank/DDBJ whole genome shotgun (WGS) entry which is preliminary data.</text>
</comment>
<evidence type="ECO:0000259" key="2">
    <source>
        <dbReference type="PROSITE" id="PS50937"/>
    </source>
</evidence>
<keyword evidence="4" id="KW-1185">Reference proteome</keyword>
<dbReference type="InterPro" id="IPR000551">
    <property type="entry name" value="MerR-type_HTH_dom"/>
</dbReference>
<evidence type="ECO:0000256" key="1">
    <source>
        <dbReference type="ARBA" id="ARBA00023125"/>
    </source>
</evidence>
<dbReference type="SMART" id="SM00422">
    <property type="entry name" value="HTH_MERR"/>
    <property type="match status" value="1"/>
</dbReference>
<dbReference type="InterPro" id="IPR029442">
    <property type="entry name" value="GyrI-like"/>
</dbReference>
<accession>A0ABU1A740</accession>
<proteinExistence type="predicted"/>
<sequence length="275" mass="30594">MTPNKIEPVSETNNEYTIGTFATLNRISARMLRHYDKIGLFKPQTVLANGYRYYSSKQIPTITLIKRYQACGFTLAEISNLLGASDATIKTLAKEKQRQLAQQDVRQGEADQLLLNLLGDVEAPLPDDGVIAVTQQPERLLLCGQSLGSESEIEVAFDILYGDIEDAHYRVSGLPMLLVNLASDDEAYRVAVPVQQTTVPPVKLTSQTLPSGDYLSTLHYGGYDSLGVVYDRLLRAAQKRQQKPVMPFIERYLLDSTFATNSNDYITEISIKVTP</sequence>
<organism evidence="3 4">
    <name type="scientific">Lactiplantibacillus brownii</name>
    <dbReference type="NCBI Taxonomy" id="3069269"/>
    <lineage>
        <taxon>Bacteria</taxon>
        <taxon>Bacillati</taxon>
        <taxon>Bacillota</taxon>
        <taxon>Bacilli</taxon>
        <taxon>Lactobacillales</taxon>
        <taxon>Lactobacillaceae</taxon>
        <taxon>Lactiplantibacillus</taxon>
    </lineage>
</organism>